<keyword evidence="2" id="KW-0560">Oxidoreductase</keyword>
<proteinExistence type="inferred from homology"/>
<dbReference type="Pfam" id="PF25137">
    <property type="entry name" value="ADH_Fe_C"/>
    <property type="match status" value="1"/>
</dbReference>
<feature type="domain" description="Alcohol dehydrogenase iron-type/glycerol dehydrogenase GldA" evidence="3">
    <location>
        <begin position="8"/>
        <end position="160"/>
    </location>
</feature>
<dbReference type="InterPro" id="IPR001670">
    <property type="entry name" value="ADH_Fe/GldA"/>
</dbReference>
<evidence type="ECO:0000256" key="2">
    <source>
        <dbReference type="ARBA" id="ARBA00023002"/>
    </source>
</evidence>
<name>A0A398B944_9BACI</name>
<evidence type="ECO:0000259" key="4">
    <source>
        <dbReference type="Pfam" id="PF25137"/>
    </source>
</evidence>
<dbReference type="Pfam" id="PF00465">
    <property type="entry name" value="Fe-ADH"/>
    <property type="match status" value="1"/>
</dbReference>
<keyword evidence="6" id="KW-1185">Reference proteome</keyword>
<dbReference type="Proteomes" id="UP000265816">
    <property type="component" value="Unassembled WGS sequence"/>
</dbReference>
<evidence type="ECO:0000313" key="5">
    <source>
        <dbReference type="EMBL" id="RID86347.1"/>
    </source>
</evidence>
<comment type="caution">
    <text evidence="5">The sequence shown here is derived from an EMBL/GenBank/DDBJ whole genome shotgun (WGS) entry which is preliminary data.</text>
</comment>
<sequence length="378" mass="40954">MEKFSMNTNIFMGKNSLDRLLEWKNKSIMLISDPYISKSGMLNVITDRLKQGDNSIHLFDQIVPDPPIETIVEGMSLMRNCRPEMVIAVGGGSAIDAAKAIKYFAEKGLDFTDVPLIAIPTTSGTGSEVTSFSVITDAGKNVKYPLVDDEMLPSEAILDPSLVLTVPAAVTADTGMDVLTHAIEAYVSLNANDISDAMAEKAVRLVFSYLEEAHKNGQNLVAREKMHIASCMAGIAFNQTSLGLNHGIAHICGAKFHIPHGRINSILLPAVIEYNADLKGYNDRDYSMAAQKYAELAKILGLPASNPRTGVRSLISAITKLQNSLGMPVSLQACGVEAKTLSELKAEISKAALNDACTKTNPRQPTEEEVQQILEKIY</sequence>
<gene>
    <name evidence="5" type="ORF">D1970_07420</name>
</gene>
<reference evidence="5 6" key="1">
    <citation type="submission" date="2018-08" db="EMBL/GenBank/DDBJ databases">
        <title>Bacillus jemisoniae sp. nov., Bacillus chryseoplanitiae sp. nov., Bacillus resnikiae sp. nov., and Bacillus frankliniae sp. nov., isolated from Viking spacecraft and associated surfaces.</title>
        <authorList>
            <person name="Seuylemezian A."/>
            <person name="Vaishampayan P."/>
        </authorList>
    </citation>
    <scope>NUCLEOTIDE SEQUENCE [LARGE SCALE GENOMIC DNA]</scope>
    <source>
        <strain evidence="5 6">JJ-247</strain>
    </source>
</reference>
<accession>A0A398B944</accession>
<evidence type="ECO:0000259" key="3">
    <source>
        <dbReference type="Pfam" id="PF00465"/>
    </source>
</evidence>
<dbReference type="PANTHER" id="PTHR11496">
    <property type="entry name" value="ALCOHOL DEHYDROGENASE"/>
    <property type="match status" value="1"/>
</dbReference>
<feature type="domain" description="Fe-containing alcohol dehydrogenase-like C-terminal" evidence="4">
    <location>
        <begin position="171"/>
        <end position="378"/>
    </location>
</feature>
<dbReference type="FunFam" id="1.20.1090.10:FF:000001">
    <property type="entry name" value="Aldehyde-alcohol dehydrogenase"/>
    <property type="match status" value="1"/>
</dbReference>
<dbReference type="GO" id="GO:0004022">
    <property type="term" value="F:alcohol dehydrogenase (NAD+) activity"/>
    <property type="evidence" value="ECO:0007669"/>
    <property type="project" value="TreeGrafter"/>
</dbReference>
<dbReference type="InterPro" id="IPR039697">
    <property type="entry name" value="Alcohol_dehydrogenase_Fe"/>
</dbReference>
<dbReference type="CDD" id="cd08180">
    <property type="entry name" value="PDD"/>
    <property type="match status" value="1"/>
</dbReference>
<dbReference type="AlphaFoldDB" id="A0A398B944"/>
<dbReference type="EMBL" id="QWVT01000013">
    <property type="protein sequence ID" value="RID86347.1"/>
    <property type="molecule type" value="Genomic_DNA"/>
</dbReference>
<dbReference type="InterPro" id="IPR056798">
    <property type="entry name" value="ADH_Fe_C"/>
</dbReference>
<dbReference type="RefSeq" id="WP_119112253.1">
    <property type="nucleotide sequence ID" value="NZ_CBCSEO010000004.1"/>
</dbReference>
<dbReference type="FunFam" id="3.40.50.1970:FF:000003">
    <property type="entry name" value="Alcohol dehydrogenase, iron-containing"/>
    <property type="match status" value="1"/>
</dbReference>
<evidence type="ECO:0000313" key="6">
    <source>
        <dbReference type="Proteomes" id="UP000265816"/>
    </source>
</evidence>
<dbReference type="PANTHER" id="PTHR11496:SF83">
    <property type="entry name" value="HYDROXYACID-OXOACID TRANSHYDROGENASE, MITOCHONDRIAL"/>
    <property type="match status" value="1"/>
</dbReference>
<dbReference type="InterPro" id="IPR018211">
    <property type="entry name" value="ADH_Fe_CS"/>
</dbReference>
<dbReference type="OrthoDB" id="9815791at2"/>
<dbReference type="GO" id="GO:0046872">
    <property type="term" value="F:metal ion binding"/>
    <property type="evidence" value="ECO:0007669"/>
    <property type="project" value="InterPro"/>
</dbReference>
<dbReference type="Gene3D" id="1.20.1090.10">
    <property type="entry name" value="Dehydroquinate synthase-like - alpha domain"/>
    <property type="match status" value="1"/>
</dbReference>
<evidence type="ECO:0000256" key="1">
    <source>
        <dbReference type="ARBA" id="ARBA00007358"/>
    </source>
</evidence>
<dbReference type="SUPFAM" id="SSF56796">
    <property type="entry name" value="Dehydroquinate synthase-like"/>
    <property type="match status" value="1"/>
</dbReference>
<dbReference type="PROSITE" id="PS00913">
    <property type="entry name" value="ADH_IRON_1"/>
    <property type="match status" value="1"/>
</dbReference>
<organism evidence="5 6">
    <name type="scientific">Mesobacillus zeae</name>
    <dbReference type="NCBI Taxonomy" id="1917180"/>
    <lineage>
        <taxon>Bacteria</taxon>
        <taxon>Bacillati</taxon>
        <taxon>Bacillota</taxon>
        <taxon>Bacilli</taxon>
        <taxon>Bacillales</taxon>
        <taxon>Bacillaceae</taxon>
        <taxon>Mesobacillus</taxon>
    </lineage>
</organism>
<dbReference type="Gene3D" id="3.40.50.1970">
    <property type="match status" value="1"/>
</dbReference>
<protein>
    <submittedName>
        <fullName evidence="5">Iron-containing alcohol dehydrogenase</fullName>
    </submittedName>
</protein>
<comment type="similarity">
    <text evidence="1">Belongs to the iron-containing alcohol dehydrogenase family.</text>
</comment>